<dbReference type="Gene3D" id="3.40.50.620">
    <property type="entry name" value="HUPs"/>
    <property type="match status" value="1"/>
</dbReference>
<evidence type="ECO:0000313" key="6">
    <source>
        <dbReference type="EMBL" id="GBG27465.1"/>
    </source>
</evidence>
<dbReference type="InterPro" id="IPR014729">
    <property type="entry name" value="Rossmann-like_a/b/a_fold"/>
</dbReference>
<evidence type="ECO:0000259" key="5">
    <source>
        <dbReference type="Pfam" id="PF00733"/>
    </source>
</evidence>
<dbReference type="InParanoid" id="A0A2R5GA57"/>
<gene>
    <name evidence="6" type="ORF">FCC1311_036862</name>
</gene>
<feature type="region of interest" description="Disordered" evidence="4">
    <location>
        <begin position="161"/>
        <end position="214"/>
    </location>
</feature>
<evidence type="ECO:0000313" key="7">
    <source>
        <dbReference type="Proteomes" id="UP000241890"/>
    </source>
</evidence>
<keyword evidence="1" id="KW-0028">Amino-acid biosynthesis</keyword>
<protein>
    <submittedName>
        <fullName evidence="6">Asparagine synthetase domain-containing protein 1</fullName>
    </submittedName>
</protein>
<dbReference type="InterPro" id="IPR001962">
    <property type="entry name" value="Asn_synthase"/>
</dbReference>
<organism evidence="6 7">
    <name type="scientific">Hondaea fermentalgiana</name>
    <dbReference type="NCBI Taxonomy" id="2315210"/>
    <lineage>
        <taxon>Eukaryota</taxon>
        <taxon>Sar</taxon>
        <taxon>Stramenopiles</taxon>
        <taxon>Bigyra</taxon>
        <taxon>Labyrinthulomycetes</taxon>
        <taxon>Thraustochytrida</taxon>
        <taxon>Thraustochytriidae</taxon>
        <taxon>Hondaea</taxon>
    </lineage>
</organism>
<dbReference type="GO" id="GO:0004066">
    <property type="term" value="F:asparagine synthase (glutamine-hydrolyzing) activity"/>
    <property type="evidence" value="ECO:0007669"/>
    <property type="project" value="InterPro"/>
</dbReference>
<reference evidence="6 7" key="1">
    <citation type="submission" date="2017-12" db="EMBL/GenBank/DDBJ databases">
        <title>Sequencing, de novo assembly and annotation of complete genome of a new Thraustochytrid species, strain FCC1311.</title>
        <authorList>
            <person name="Sedici K."/>
            <person name="Godart F."/>
            <person name="Aiese Cigliano R."/>
            <person name="Sanseverino W."/>
            <person name="Barakat M."/>
            <person name="Ortet P."/>
            <person name="Marechal E."/>
            <person name="Cagnac O."/>
            <person name="Amato A."/>
        </authorList>
    </citation>
    <scope>NUCLEOTIDE SEQUENCE [LARGE SCALE GENOMIC DNA]</scope>
</reference>
<dbReference type="GO" id="GO:0006529">
    <property type="term" value="P:asparagine biosynthetic process"/>
    <property type="evidence" value="ECO:0007669"/>
    <property type="project" value="UniProtKB-KW"/>
</dbReference>
<feature type="compositionally biased region" description="Basic and acidic residues" evidence="4">
    <location>
        <begin position="161"/>
        <end position="175"/>
    </location>
</feature>
<feature type="non-terminal residue" evidence="6">
    <location>
        <position position="1"/>
    </location>
</feature>
<dbReference type="OrthoDB" id="10252281at2759"/>
<evidence type="ECO:0000256" key="3">
    <source>
        <dbReference type="ARBA" id="ARBA00022962"/>
    </source>
</evidence>
<feature type="compositionally biased region" description="Polar residues" evidence="4">
    <location>
        <begin position="191"/>
        <end position="202"/>
    </location>
</feature>
<name>A0A2R5GA57_9STRA</name>
<proteinExistence type="predicted"/>
<keyword evidence="3" id="KW-0315">Glutamine amidotransferase</keyword>
<dbReference type="Proteomes" id="UP000241890">
    <property type="component" value="Unassembled WGS sequence"/>
</dbReference>
<dbReference type="AlphaFoldDB" id="A0A2R5GA57"/>
<dbReference type="PANTHER" id="PTHR45937">
    <property type="entry name" value="ASPARAGINE SYNTHETASE DOMAIN-CONTAINING PROTEIN 1"/>
    <property type="match status" value="1"/>
</dbReference>
<comment type="caution">
    <text evidence="6">The sequence shown here is derived from an EMBL/GenBank/DDBJ whole genome shotgun (WGS) entry which is preliminary data.</text>
</comment>
<sequence>KLTAALRDAVRLRVEFHREGALGVLFSGGLDCTVLAALAHEFLPQGEPIDLFSVCFQAPQHQSPDRRSAVESWRELRQAFPDRQWNLVCTNRCDSDILREERHILSLLEPRTTHMDFNIGAALWFAAQGSRCRGGTHLKASCVHKACVTCCKMHQRAKPDAERCGSHKLSQDKDAARKRRRQLEFQDAGASLTSAGSQQRATLSKGENEAAQQEYTSPARILLSGLGADEQLGGYGRHRVSYTKGGWENLRSELETDTARLWTRNLGRDDRCISDRGKEVRHPYLDENVMETLASLPLEHVVDPRLPSGDGDKRLLRIVACQLGLPGVSGLAKRAIQFGTRIAQVSRAHAPGSNRSYDASAAYVIRSESV</sequence>
<dbReference type="CDD" id="cd01991">
    <property type="entry name" value="Asn_synthase_B_C"/>
    <property type="match status" value="1"/>
</dbReference>
<evidence type="ECO:0000256" key="4">
    <source>
        <dbReference type="SAM" id="MobiDB-lite"/>
    </source>
</evidence>
<keyword evidence="7" id="KW-1185">Reference proteome</keyword>
<dbReference type="SUPFAM" id="SSF52402">
    <property type="entry name" value="Adenine nucleotide alpha hydrolases-like"/>
    <property type="match status" value="2"/>
</dbReference>
<feature type="domain" description="Asparagine synthetase" evidence="5">
    <location>
        <begin position="2"/>
        <end position="72"/>
    </location>
</feature>
<evidence type="ECO:0000256" key="2">
    <source>
        <dbReference type="ARBA" id="ARBA00022888"/>
    </source>
</evidence>
<feature type="domain" description="Asparagine synthetase" evidence="5">
    <location>
        <begin position="245"/>
        <end position="326"/>
    </location>
</feature>
<dbReference type="Pfam" id="PF00733">
    <property type="entry name" value="Asn_synthase"/>
    <property type="match status" value="2"/>
</dbReference>
<keyword evidence="2" id="KW-0061">Asparagine biosynthesis</keyword>
<dbReference type="PANTHER" id="PTHR45937:SF1">
    <property type="entry name" value="ASPARAGINE SYNTHETASE DOMAIN-CONTAINING PROTEIN 1"/>
    <property type="match status" value="1"/>
</dbReference>
<accession>A0A2R5GA57</accession>
<dbReference type="InterPro" id="IPR051857">
    <property type="entry name" value="Asn_synthetase_domain"/>
</dbReference>
<dbReference type="EMBL" id="BEYU01000031">
    <property type="protein sequence ID" value="GBG27465.1"/>
    <property type="molecule type" value="Genomic_DNA"/>
</dbReference>
<evidence type="ECO:0000256" key="1">
    <source>
        <dbReference type="ARBA" id="ARBA00022605"/>
    </source>
</evidence>